<evidence type="ECO:0000256" key="8">
    <source>
        <dbReference type="ARBA" id="ARBA00023180"/>
    </source>
</evidence>
<evidence type="ECO:0000256" key="3">
    <source>
        <dbReference type="ARBA" id="ARBA00022475"/>
    </source>
</evidence>
<keyword evidence="6 9" id="KW-1133">Transmembrane helix</keyword>
<accession>A0AAV7IED1</accession>
<feature type="transmembrane region" description="Helical" evidence="9">
    <location>
        <begin position="181"/>
        <end position="203"/>
    </location>
</feature>
<keyword evidence="10" id="KW-0732">Signal</keyword>
<dbReference type="PROSITE" id="PS50850">
    <property type="entry name" value="MFS"/>
    <property type="match status" value="1"/>
</dbReference>
<dbReference type="PANTHER" id="PTHR48021:SF46">
    <property type="entry name" value="MAJOR FACILITATOR SUPERFAMILY (MFS) PROFILE DOMAIN-CONTAINING PROTEIN"/>
    <property type="match status" value="1"/>
</dbReference>
<dbReference type="PRINTS" id="PR00171">
    <property type="entry name" value="SUGRTRNSPORT"/>
</dbReference>
<evidence type="ECO:0000256" key="4">
    <source>
        <dbReference type="ARBA" id="ARBA00022597"/>
    </source>
</evidence>
<sequence>MSKIFLFFFIVGGVTFDLINACVELHSECNYWTGTFCCDDKNIRSLICCTNAWGNGTSTLSMVAVGTVYGWTTTMLLRLEKGDNVPMTINSTESSWIVSLTVIASMCGSFLGALLADYFGRKVCLLCSSMFFIGGWFAIIFAVSANTLYIARIIQGISVGMSYTANPMYVSEVADTNIRGALGTLIAVNVFTGSLLTCCIGPYVSYTTLGIVLLSITIIFVLTFIWFPESPYFLAMKNRNKAAIQAIAFFKNVDFETAERELQIIINNINEEKSQSENWKVKVRHLLSSNNRKAFFMVLMLIVVQQLSGNFTTMQFLTQLFDEANVGIDVNIATIIVFAVGLVSGTLATISVERAGRRKLLMWSSFFCAATLTILATYLYLKHLNYPVEFIKVLPLIVIVLFQIVYQLGIGTLPNALIGELFPTNAKGVAAAGITISDGILGFLVSTFYNQIKEKWGNHTLYFSFATSCYLGFIFVLFCIPETKNKSFLEIQQELSRRGFRYNNSFKEKKEIEDVLTSRNLSIAPTTVSTN</sequence>
<keyword evidence="13" id="KW-1185">Reference proteome</keyword>
<evidence type="ECO:0000256" key="6">
    <source>
        <dbReference type="ARBA" id="ARBA00022989"/>
    </source>
</evidence>
<feature type="transmembrane region" description="Helical" evidence="9">
    <location>
        <begin position="123"/>
        <end position="143"/>
    </location>
</feature>
<evidence type="ECO:0000313" key="13">
    <source>
        <dbReference type="Proteomes" id="UP000826195"/>
    </source>
</evidence>
<keyword evidence="8" id="KW-0325">Glycoprotein</keyword>
<comment type="caution">
    <text evidence="12">The sequence shown here is derived from an EMBL/GenBank/DDBJ whole genome shotgun (WGS) entry which is preliminary data.</text>
</comment>
<feature type="domain" description="Major facilitator superfamily (MFS) profile" evidence="11">
    <location>
        <begin position="58"/>
        <end position="484"/>
    </location>
</feature>
<evidence type="ECO:0000256" key="1">
    <source>
        <dbReference type="ARBA" id="ARBA00004651"/>
    </source>
</evidence>
<evidence type="ECO:0000256" key="10">
    <source>
        <dbReference type="SAM" id="SignalP"/>
    </source>
</evidence>
<feature type="transmembrane region" description="Helical" evidence="9">
    <location>
        <begin position="461"/>
        <end position="480"/>
    </location>
</feature>
<dbReference type="InterPro" id="IPR005828">
    <property type="entry name" value="MFS_sugar_transport-like"/>
</dbReference>
<dbReference type="GO" id="GO:0005886">
    <property type="term" value="C:plasma membrane"/>
    <property type="evidence" value="ECO:0007669"/>
    <property type="project" value="UniProtKB-SubCell"/>
</dbReference>
<comment type="subcellular location">
    <subcellularLocation>
        <location evidence="1">Cell membrane</location>
        <topology evidence="1">Multi-pass membrane protein</topology>
    </subcellularLocation>
</comment>
<feature type="transmembrane region" description="Helical" evidence="9">
    <location>
        <begin position="330"/>
        <end position="348"/>
    </location>
</feature>
<evidence type="ECO:0000256" key="7">
    <source>
        <dbReference type="ARBA" id="ARBA00023136"/>
    </source>
</evidence>
<feature type="transmembrane region" description="Helical" evidence="9">
    <location>
        <begin position="294"/>
        <end position="318"/>
    </location>
</feature>
<dbReference type="InterPro" id="IPR003663">
    <property type="entry name" value="Sugar/inositol_transpt"/>
</dbReference>
<keyword evidence="7 9" id="KW-0472">Membrane</keyword>
<gene>
    <name evidence="12" type="ORF">KQX54_020509</name>
</gene>
<dbReference type="InterPro" id="IPR005829">
    <property type="entry name" value="Sugar_transporter_CS"/>
</dbReference>
<evidence type="ECO:0000256" key="2">
    <source>
        <dbReference type="ARBA" id="ARBA00022448"/>
    </source>
</evidence>
<dbReference type="InterPro" id="IPR050549">
    <property type="entry name" value="MFS_Trehalose_Transporter"/>
</dbReference>
<dbReference type="GO" id="GO:0022857">
    <property type="term" value="F:transmembrane transporter activity"/>
    <property type="evidence" value="ECO:0007669"/>
    <property type="project" value="InterPro"/>
</dbReference>
<evidence type="ECO:0000256" key="9">
    <source>
        <dbReference type="SAM" id="Phobius"/>
    </source>
</evidence>
<feature type="transmembrane region" description="Helical" evidence="9">
    <location>
        <begin position="360"/>
        <end position="381"/>
    </location>
</feature>
<evidence type="ECO:0000313" key="12">
    <source>
        <dbReference type="EMBL" id="KAH0550680.1"/>
    </source>
</evidence>
<feature type="transmembrane region" description="Helical" evidence="9">
    <location>
        <begin position="429"/>
        <end position="449"/>
    </location>
</feature>
<feature type="transmembrane region" description="Helical" evidence="9">
    <location>
        <begin position="149"/>
        <end position="169"/>
    </location>
</feature>
<dbReference type="Proteomes" id="UP000826195">
    <property type="component" value="Unassembled WGS sequence"/>
</dbReference>
<dbReference type="PROSITE" id="PS00216">
    <property type="entry name" value="SUGAR_TRANSPORT_1"/>
    <property type="match status" value="1"/>
</dbReference>
<feature type="chain" id="PRO_5043473728" description="Major facilitator superfamily (MFS) profile domain-containing protein" evidence="10">
    <location>
        <begin position="22"/>
        <end position="531"/>
    </location>
</feature>
<proteinExistence type="predicted"/>
<dbReference type="PROSITE" id="PS00217">
    <property type="entry name" value="SUGAR_TRANSPORT_2"/>
    <property type="match status" value="1"/>
</dbReference>
<keyword evidence="5 9" id="KW-0812">Transmembrane</keyword>
<dbReference type="InterPro" id="IPR036259">
    <property type="entry name" value="MFS_trans_sf"/>
</dbReference>
<keyword evidence="2" id="KW-0813">Transport</keyword>
<dbReference type="SUPFAM" id="SSF103473">
    <property type="entry name" value="MFS general substrate transporter"/>
    <property type="match status" value="1"/>
</dbReference>
<keyword evidence="3" id="KW-1003">Cell membrane</keyword>
<dbReference type="EMBL" id="JAHXZJ010001864">
    <property type="protein sequence ID" value="KAH0550680.1"/>
    <property type="molecule type" value="Genomic_DNA"/>
</dbReference>
<name>A0AAV7IED1_COTGL</name>
<dbReference type="Gene3D" id="1.20.1250.20">
    <property type="entry name" value="MFS general substrate transporter like domains"/>
    <property type="match status" value="1"/>
</dbReference>
<evidence type="ECO:0000256" key="5">
    <source>
        <dbReference type="ARBA" id="ARBA00022692"/>
    </source>
</evidence>
<feature type="transmembrane region" description="Helical" evidence="9">
    <location>
        <begin position="209"/>
        <end position="227"/>
    </location>
</feature>
<dbReference type="Pfam" id="PF00083">
    <property type="entry name" value="Sugar_tr"/>
    <property type="match status" value="1"/>
</dbReference>
<reference evidence="12 13" key="1">
    <citation type="journal article" date="2021" name="J. Hered.">
        <title>A chromosome-level genome assembly of the parasitoid wasp, Cotesia glomerata (Hymenoptera: Braconidae).</title>
        <authorList>
            <person name="Pinto B.J."/>
            <person name="Weis J.J."/>
            <person name="Gamble T."/>
            <person name="Ode P.J."/>
            <person name="Paul R."/>
            <person name="Zaspel J.M."/>
        </authorList>
    </citation>
    <scope>NUCLEOTIDE SEQUENCE [LARGE SCALE GENOMIC DNA]</scope>
    <source>
        <strain evidence="12">CgM1</strain>
    </source>
</reference>
<dbReference type="AlphaFoldDB" id="A0AAV7IED1"/>
<feature type="transmembrane region" description="Helical" evidence="9">
    <location>
        <begin position="393"/>
        <end position="417"/>
    </location>
</feature>
<organism evidence="12 13">
    <name type="scientific">Cotesia glomerata</name>
    <name type="common">Lepidopteran parasitic wasp</name>
    <name type="synonym">Apanteles glomeratus</name>
    <dbReference type="NCBI Taxonomy" id="32391"/>
    <lineage>
        <taxon>Eukaryota</taxon>
        <taxon>Metazoa</taxon>
        <taxon>Ecdysozoa</taxon>
        <taxon>Arthropoda</taxon>
        <taxon>Hexapoda</taxon>
        <taxon>Insecta</taxon>
        <taxon>Pterygota</taxon>
        <taxon>Neoptera</taxon>
        <taxon>Endopterygota</taxon>
        <taxon>Hymenoptera</taxon>
        <taxon>Apocrita</taxon>
        <taxon>Ichneumonoidea</taxon>
        <taxon>Braconidae</taxon>
        <taxon>Microgastrinae</taxon>
        <taxon>Cotesia</taxon>
    </lineage>
</organism>
<keyword evidence="4" id="KW-0762">Sugar transport</keyword>
<protein>
    <recommendedName>
        <fullName evidence="11">Major facilitator superfamily (MFS) profile domain-containing protein</fullName>
    </recommendedName>
</protein>
<dbReference type="InterPro" id="IPR020846">
    <property type="entry name" value="MFS_dom"/>
</dbReference>
<dbReference type="FunFam" id="1.20.1250.20:FF:000218">
    <property type="entry name" value="facilitated trehalose transporter Tret1"/>
    <property type="match status" value="1"/>
</dbReference>
<feature type="signal peptide" evidence="10">
    <location>
        <begin position="1"/>
        <end position="21"/>
    </location>
</feature>
<feature type="transmembrane region" description="Helical" evidence="9">
    <location>
        <begin position="96"/>
        <end position="116"/>
    </location>
</feature>
<evidence type="ECO:0000259" key="11">
    <source>
        <dbReference type="PROSITE" id="PS50850"/>
    </source>
</evidence>
<dbReference type="PANTHER" id="PTHR48021">
    <property type="match status" value="1"/>
</dbReference>